<reference evidence="3 4" key="1">
    <citation type="submission" date="2023-03" db="EMBL/GenBank/DDBJ databases">
        <title>Bacillus Genome Sequencing.</title>
        <authorList>
            <person name="Dunlap C."/>
        </authorList>
    </citation>
    <scope>NUCLEOTIDE SEQUENCE [LARGE SCALE GENOMIC DNA]</scope>
    <source>
        <strain evidence="3 4">B-59205</strain>
    </source>
</reference>
<dbReference type="Pfam" id="PF01381">
    <property type="entry name" value="HTH_3"/>
    <property type="match status" value="1"/>
</dbReference>
<dbReference type="AlphaFoldDB" id="A0AAW9NJR2"/>
<dbReference type="Proteomes" id="UP001344888">
    <property type="component" value="Unassembled WGS sequence"/>
</dbReference>
<dbReference type="EMBL" id="JARSFG010000015">
    <property type="protein sequence ID" value="MEC1178924.1"/>
    <property type="molecule type" value="Genomic_DNA"/>
</dbReference>
<proteinExistence type="predicted"/>
<dbReference type="Pfam" id="PF12674">
    <property type="entry name" value="Zn_ribbon_2"/>
    <property type="match status" value="1"/>
</dbReference>
<dbReference type="InterPro" id="IPR001387">
    <property type="entry name" value="Cro/C1-type_HTH"/>
</dbReference>
<dbReference type="GO" id="GO:0003677">
    <property type="term" value="F:DNA binding"/>
    <property type="evidence" value="ECO:0007669"/>
    <property type="project" value="UniProtKB-KW"/>
</dbReference>
<dbReference type="InterPro" id="IPR010982">
    <property type="entry name" value="Lambda_DNA-bd_dom_sf"/>
</dbReference>
<protein>
    <submittedName>
        <fullName evidence="3">Zinc ribbon domain-containing protein</fullName>
    </submittedName>
</protein>
<feature type="domain" description="HTH cro/C1-type" evidence="2">
    <location>
        <begin position="7"/>
        <end position="61"/>
    </location>
</feature>
<keyword evidence="1" id="KW-0238">DNA-binding</keyword>
<accession>A0AAW9NJR2</accession>
<dbReference type="RefSeq" id="WP_326123408.1">
    <property type="nucleotide sequence ID" value="NZ_JARSFG010000015.1"/>
</dbReference>
<organism evidence="3 4">
    <name type="scientific">Metasolibacillus meyeri</name>
    <dbReference type="NCBI Taxonomy" id="1071052"/>
    <lineage>
        <taxon>Bacteria</taxon>
        <taxon>Bacillati</taxon>
        <taxon>Bacillota</taxon>
        <taxon>Bacilli</taxon>
        <taxon>Bacillales</taxon>
        <taxon>Caryophanaceae</taxon>
        <taxon>Metasolibacillus</taxon>
    </lineage>
</organism>
<evidence type="ECO:0000259" key="2">
    <source>
        <dbReference type="PROSITE" id="PS50943"/>
    </source>
</evidence>
<dbReference type="PANTHER" id="PTHR46558:SF11">
    <property type="entry name" value="HTH-TYPE TRANSCRIPTIONAL REGULATOR XRE"/>
    <property type="match status" value="1"/>
</dbReference>
<evidence type="ECO:0000256" key="1">
    <source>
        <dbReference type="ARBA" id="ARBA00023125"/>
    </source>
</evidence>
<dbReference type="Gene3D" id="1.10.260.40">
    <property type="entry name" value="lambda repressor-like DNA-binding domains"/>
    <property type="match status" value="1"/>
</dbReference>
<name>A0AAW9NJR2_9BACL</name>
<gene>
    <name evidence="3" type="ORF">P9B03_10545</name>
</gene>
<comment type="caution">
    <text evidence="3">The sequence shown here is derived from an EMBL/GenBank/DDBJ whole genome shotgun (WGS) entry which is preliminary data.</text>
</comment>
<dbReference type="InterPro" id="IPR025868">
    <property type="entry name" value="Zn_ribbon_dom_put"/>
</dbReference>
<dbReference type="PANTHER" id="PTHR46558">
    <property type="entry name" value="TRACRIPTIONAL REGULATORY PROTEIN-RELATED-RELATED"/>
    <property type="match status" value="1"/>
</dbReference>
<dbReference type="PROSITE" id="PS50943">
    <property type="entry name" value="HTH_CROC1"/>
    <property type="match status" value="1"/>
</dbReference>
<dbReference type="CDD" id="cd00093">
    <property type="entry name" value="HTH_XRE"/>
    <property type="match status" value="1"/>
</dbReference>
<keyword evidence="4" id="KW-1185">Reference proteome</keyword>
<sequence>METAEIIKEIRNKNQLSQGDFSEILCVTRQAVSRWETGKTTPNYETLKTISEKFNVTINTLLGSPKSLICQCCGMYLQSDDVVSKELDNHFNEDYCKWCYVDGEYQYKTLEEMLDFLVPLLVEERQQAPEVVRQQLESFLPTLKQWKNKEA</sequence>
<evidence type="ECO:0000313" key="3">
    <source>
        <dbReference type="EMBL" id="MEC1178924.1"/>
    </source>
</evidence>
<dbReference type="SMART" id="SM00530">
    <property type="entry name" value="HTH_XRE"/>
    <property type="match status" value="1"/>
</dbReference>
<dbReference type="SUPFAM" id="SSF47413">
    <property type="entry name" value="lambda repressor-like DNA-binding domains"/>
    <property type="match status" value="1"/>
</dbReference>
<evidence type="ECO:0000313" key="4">
    <source>
        <dbReference type="Proteomes" id="UP001344888"/>
    </source>
</evidence>